<protein>
    <submittedName>
        <fullName evidence="1">Uncharacterized protein</fullName>
    </submittedName>
</protein>
<gene>
    <name evidence="1" type="ORF">CFP56_039004</name>
</gene>
<dbReference type="Gene3D" id="2.40.160.210">
    <property type="entry name" value="Acyl-CoA thioesterase, double hotdog domain"/>
    <property type="match status" value="1"/>
</dbReference>
<comment type="caution">
    <text evidence="1">The sequence shown here is derived from an EMBL/GenBank/DDBJ whole genome shotgun (WGS) entry which is preliminary data.</text>
</comment>
<proteinExistence type="predicted"/>
<organism evidence="1 2">
    <name type="scientific">Quercus suber</name>
    <name type="common">Cork oak</name>
    <dbReference type="NCBI Taxonomy" id="58331"/>
    <lineage>
        <taxon>Eukaryota</taxon>
        <taxon>Viridiplantae</taxon>
        <taxon>Streptophyta</taxon>
        <taxon>Embryophyta</taxon>
        <taxon>Tracheophyta</taxon>
        <taxon>Spermatophyta</taxon>
        <taxon>Magnoliopsida</taxon>
        <taxon>eudicotyledons</taxon>
        <taxon>Gunneridae</taxon>
        <taxon>Pentapetalae</taxon>
        <taxon>rosids</taxon>
        <taxon>fabids</taxon>
        <taxon>Fagales</taxon>
        <taxon>Fagaceae</taxon>
        <taxon>Quercus</taxon>
    </lineage>
</organism>
<evidence type="ECO:0000313" key="1">
    <source>
        <dbReference type="EMBL" id="KAK7820270.1"/>
    </source>
</evidence>
<dbReference type="EMBL" id="PKMF04000745">
    <property type="protein sequence ID" value="KAK7820270.1"/>
    <property type="molecule type" value="Genomic_DNA"/>
</dbReference>
<keyword evidence="2" id="KW-1185">Reference proteome</keyword>
<dbReference type="Proteomes" id="UP000237347">
    <property type="component" value="Unassembled WGS sequence"/>
</dbReference>
<accession>A0AAW0J0V7</accession>
<reference evidence="1 2" key="1">
    <citation type="journal article" date="2018" name="Sci. Data">
        <title>The draft genome sequence of cork oak.</title>
        <authorList>
            <person name="Ramos A.M."/>
            <person name="Usie A."/>
            <person name="Barbosa P."/>
            <person name="Barros P.M."/>
            <person name="Capote T."/>
            <person name="Chaves I."/>
            <person name="Simoes F."/>
            <person name="Abreu I."/>
            <person name="Carrasquinho I."/>
            <person name="Faro C."/>
            <person name="Guimaraes J.B."/>
            <person name="Mendonca D."/>
            <person name="Nobrega F."/>
            <person name="Rodrigues L."/>
            <person name="Saibo N.J.M."/>
            <person name="Varela M.C."/>
            <person name="Egas C."/>
            <person name="Matos J."/>
            <person name="Miguel C.M."/>
            <person name="Oliveira M.M."/>
            <person name="Ricardo C.P."/>
            <person name="Goncalves S."/>
        </authorList>
    </citation>
    <scope>NUCLEOTIDE SEQUENCE [LARGE SCALE GENOMIC DNA]</scope>
    <source>
        <strain evidence="2">cv. HL8</strain>
    </source>
</reference>
<evidence type="ECO:0000313" key="2">
    <source>
        <dbReference type="Proteomes" id="UP000237347"/>
    </source>
</evidence>
<name>A0AAW0J0V7_QUESU</name>
<dbReference type="InterPro" id="IPR042171">
    <property type="entry name" value="Acyl-CoA_hotdog"/>
</dbReference>
<dbReference type="AlphaFoldDB" id="A0AAW0J0V7"/>
<sequence>MGLGLRPSEAQSSSVGNTNILVGPCMSSLRGNEQREWGVESALMLILALGLQAQYFVPNRSPIALIDGFDEGVQRVRDGKRFAARRVDALQKGNIKEEGFEHQEVAMPSLPSMEELHERRSNSQDLWEQGGRYKFHPLAH</sequence>